<dbReference type="GO" id="GO:0005829">
    <property type="term" value="C:cytosol"/>
    <property type="evidence" value="ECO:0007669"/>
    <property type="project" value="TreeGrafter"/>
</dbReference>
<accession>X1UKV5</accession>
<dbReference type="Gene3D" id="3.40.50.2000">
    <property type="entry name" value="Glycogen Phosphorylase B"/>
    <property type="match status" value="1"/>
</dbReference>
<organism evidence="1">
    <name type="scientific">marine sediment metagenome</name>
    <dbReference type="NCBI Taxonomy" id="412755"/>
    <lineage>
        <taxon>unclassified sequences</taxon>
        <taxon>metagenomes</taxon>
        <taxon>ecological metagenomes</taxon>
    </lineage>
</organism>
<dbReference type="SUPFAM" id="SSF53756">
    <property type="entry name" value="UDP-Glycosyltransferase/glycogen phosphorylase"/>
    <property type="match status" value="1"/>
</dbReference>
<dbReference type="PANTHER" id="PTHR10788">
    <property type="entry name" value="TREHALOSE-6-PHOSPHATE SYNTHASE"/>
    <property type="match status" value="1"/>
</dbReference>
<feature type="non-terminal residue" evidence="1">
    <location>
        <position position="153"/>
    </location>
</feature>
<dbReference type="GO" id="GO:0003825">
    <property type="term" value="F:alpha,alpha-trehalose-phosphate synthase (UDP-forming) activity"/>
    <property type="evidence" value="ECO:0007669"/>
    <property type="project" value="TreeGrafter"/>
</dbReference>
<dbReference type="GO" id="GO:0004805">
    <property type="term" value="F:trehalose-phosphatase activity"/>
    <property type="evidence" value="ECO:0007669"/>
    <property type="project" value="TreeGrafter"/>
</dbReference>
<dbReference type="GO" id="GO:0005992">
    <property type="term" value="P:trehalose biosynthetic process"/>
    <property type="evidence" value="ECO:0007669"/>
    <property type="project" value="InterPro"/>
</dbReference>
<dbReference type="PANTHER" id="PTHR10788:SF106">
    <property type="entry name" value="BCDNA.GH08860"/>
    <property type="match status" value="1"/>
</dbReference>
<name>X1UKV5_9ZZZZ</name>
<gene>
    <name evidence="1" type="ORF">S12H4_59745</name>
</gene>
<proteinExistence type="predicted"/>
<dbReference type="AlphaFoldDB" id="X1UKV5"/>
<dbReference type="Pfam" id="PF00982">
    <property type="entry name" value="Glyco_transf_20"/>
    <property type="match status" value="1"/>
</dbReference>
<protein>
    <submittedName>
        <fullName evidence="1">Uncharacterized protein</fullName>
    </submittedName>
</protein>
<evidence type="ECO:0000313" key="1">
    <source>
        <dbReference type="EMBL" id="GAJ18164.1"/>
    </source>
</evidence>
<feature type="non-terminal residue" evidence="1">
    <location>
        <position position="1"/>
    </location>
</feature>
<dbReference type="InterPro" id="IPR001830">
    <property type="entry name" value="Glyco_trans_20"/>
</dbReference>
<dbReference type="EMBL" id="BARW01039128">
    <property type="protein sequence ID" value="GAJ18164.1"/>
    <property type="molecule type" value="Genomic_DNA"/>
</dbReference>
<reference evidence="1" key="1">
    <citation type="journal article" date="2014" name="Front. Microbiol.">
        <title>High frequency of phylogenetically diverse reductive dehalogenase-homologous genes in deep subseafloor sedimentary metagenomes.</title>
        <authorList>
            <person name="Kawai M."/>
            <person name="Futagami T."/>
            <person name="Toyoda A."/>
            <person name="Takaki Y."/>
            <person name="Nishi S."/>
            <person name="Hori S."/>
            <person name="Arai W."/>
            <person name="Tsubouchi T."/>
            <person name="Morono Y."/>
            <person name="Uchiyama I."/>
            <person name="Ito T."/>
            <person name="Fujiyama A."/>
            <person name="Inagaki F."/>
            <person name="Takami H."/>
        </authorList>
    </citation>
    <scope>NUCLEOTIDE SEQUENCE</scope>
    <source>
        <strain evidence="1">Expedition CK06-06</strain>
    </source>
</reference>
<comment type="caution">
    <text evidence="1">The sequence shown here is derived from an EMBL/GenBank/DDBJ whole genome shotgun (WGS) entry which is preliminary data.</text>
</comment>
<sequence length="153" mass="18166">FYKVMERIIIVSNRLPVGIKIKNNSVHLQTSIGGLATGMKTIYKSFDSLWIGWPGIENKKIYESLREEIKNKLKNEKCIPVYLDKKDIDLYYYGFSNRTIWPLFHYFTQYTECNKTFWESYKKVNQNFADVISDNIKEGDAIWIHDYHLLLLP</sequence>